<gene>
    <name evidence="1" type="ORF">CW740_02430</name>
</gene>
<dbReference type="Proteomes" id="UP000232693">
    <property type="component" value="Chromosome"/>
</dbReference>
<dbReference type="EMBL" id="CP025120">
    <property type="protein sequence ID" value="AUD78153.1"/>
    <property type="molecule type" value="Genomic_DNA"/>
</dbReference>
<dbReference type="OrthoDB" id="5295180at2"/>
<proteinExistence type="predicted"/>
<accession>A0A2K9AP16</accession>
<sequence length="170" mass="19539">MNQVQDKDTKPWYKQFWPWFVIAIPASSVVTGILLVTIAVNNPASMVKDDYYKEGLAINQILEKRQLAKEMGIRADVDLSGTRLEIMLQSKQPIDDSLFLDFRHATLAERDFSLALKKNANGVYFAELMADGSEKDTQGKWHVTLRPYGDEWELEQIWTLPTKRELTLGY</sequence>
<dbReference type="InterPro" id="IPR008620">
    <property type="entry name" value="FixH"/>
</dbReference>
<dbReference type="AlphaFoldDB" id="A0A2K9AP16"/>
<organism evidence="1 2">
    <name type="scientific">Kangiella profundi</name>
    <dbReference type="NCBI Taxonomy" id="1561924"/>
    <lineage>
        <taxon>Bacteria</taxon>
        <taxon>Pseudomonadati</taxon>
        <taxon>Pseudomonadota</taxon>
        <taxon>Gammaproteobacteria</taxon>
        <taxon>Kangiellales</taxon>
        <taxon>Kangiellaceae</taxon>
        <taxon>Kangiella</taxon>
    </lineage>
</organism>
<keyword evidence="2" id="KW-1185">Reference proteome</keyword>
<protein>
    <submittedName>
        <fullName evidence="1">Nitrogen fixation protein FixH</fullName>
    </submittedName>
</protein>
<dbReference type="KEGG" id="kpd:CW740_02430"/>
<evidence type="ECO:0000313" key="1">
    <source>
        <dbReference type="EMBL" id="AUD78153.1"/>
    </source>
</evidence>
<reference evidence="1 2" key="1">
    <citation type="submission" date="2017-12" db="EMBL/GenBank/DDBJ databases">
        <title>Kangiella profundi FT102 completed genome.</title>
        <authorList>
            <person name="Xu J."/>
            <person name="Wang J."/>
            <person name="Lu Y."/>
        </authorList>
    </citation>
    <scope>NUCLEOTIDE SEQUENCE [LARGE SCALE GENOMIC DNA]</scope>
    <source>
        <strain evidence="1 2">FT102</strain>
    </source>
</reference>
<evidence type="ECO:0000313" key="2">
    <source>
        <dbReference type="Proteomes" id="UP000232693"/>
    </source>
</evidence>
<dbReference type="RefSeq" id="WP_106646033.1">
    <property type="nucleotide sequence ID" value="NZ_BMGO01000002.1"/>
</dbReference>
<name>A0A2K9AP16_9GAMM</name>
<dbReference type="Pfam" id="PF05751">
    <property type="entry name" value="FixH"/>
    <property type="match status" value="1"/>
</dbReference>